<dbReference type="Gene3D" id="3.30.1340.30">
    <property type="match status" value="1"/>
</dbReference>
<dbReference type="Proteomes" id="UP000183454">
    <property type="component" value="Unassembled WGS sequence"/>
</dbReference>
<accession>A0A1H2UA32</accession>
<dbReference type="PROSITE" id="PS50914">
    <property type="entry name" value="BON"/>
    <property type="match status" value="2"/>
</dbReference>
<evidence type="ECO:0000256" key="1">
    <source>
        <dbReference type="SAM" id="Phobius"/>
    </source>
</evidence>
<feature type="transmembrane region" description="Helical" evidence="1">
    <location>
        <begin position="38"/>
        <end position="63"/>
    </location>
</feature>
<organism evidence="3 4">
    <name type="scientific">Nitrosomonas communis</name>
    <dbReference type="NCBI Taxonomy" id="44574"/>
    <lineage>
        <taxon>Bacteria</taxon>
        <taxon>Pseudomonadati</taxon>
        <taxon>Pseudomonadota</taxon>
        <taxon>Betaproteobacteria</taxon>
        <taxon>Nitrosomonadales</taxon>
        <taxon>Nitrosomonadaceae</taxon>
        <taxon>Nitrosomonas</taxon>
    </lineage>
</organism>
<keyword evidence="1" id="KW-0812">Transmembrane</keyword>
<dbReference type="PANTHER" id="PTHR34606">
    <property type="entry name" value="BON DOMAIN-CONTAINING PROTEIN"/>
    <property type="match status" value="1"/>
</dbReference>
<dbReference type="InterPro" id="IPR007055">
    <property type="entry name" value="BON_dom"/>
</dbReference>
<feature type="domain" description="BON" evidence="2">
    <location>
        <begin position="81"/>
        <end position="148"/>
    </location>
</feature>
<evidence type="ECO:0000259" key="2">
    <source>
        <dbReference type="PROSITE" id="PS50914"/>
    </source>
</evidence>
<dbReference type="AlphaFoldDB" id="A0A1H2UA32"/>
<sequence>MLFYGSVKFLIERYFTAIPGIILLILKAKLMNNIKYYPFLLMLLLLILNGCVPLVVTGVGAGAGTGALMSEDRRSNGTFIDDQTIELKTNRRIVEQLGYDARISVTSFNRNVLLTGEAPSESIKSEAEKIAKGVDNVRNVYNEISITEKSALSARTNDTLITSKVIGRFLNERKFQINYVKVVTENSVVYLLGLVTREEAENAAQIASTTAGARKVVKVFEYLN</sequence>
<keyword evidence="1" id="KW-0472">Membrane</keyword>
<dbReference type="EMBL" id="FNNH01000015">
    <property type="protein sequence ID" value="SDW53015.1"/>
    <property type="molecule type" value="Genomic_DNA"/>
</dbReference>
<gene>
    <name evidence="3" type="ORF">SAMN05421882_101516</name>
</gene>
<dbReference type="InterPro" id="IPR051686">
    <property type="entry name" value="Lipoprotein_DolP"/>
</dbReference>
<evidence type="ECO:0000313" key="3">
    <source>
        <dbReference type="EMBL" id="SDW53015.1"/>
    </source>
</evidence>
<name>A0A1H2UA32_9PROT</name>
<reference evidence="3 4" key="1">
    <citation type="submission" date="2016-10" db="EMBL/GenBank/DDBJ databases">
        <authorList>
            <person name="de Groot N.N."/>
        </authorList>
    </citation>
    <scope>NUCLEOTIDE SEQUENCE [LARGE SCALE GENOMIC DNA]</scope>
    <source>
        <strain evidence="3 4">Nm110</strain>
    </source>
</reference>
<protein>
    <submittedName>
        <fullName evidence="3">Osmotically-inducible protein OsmY, contains BON domain</fullName>
    </submittedName>
</protein>
<feature type="domain" description="BON" evidence="2">
    <location>
        <begin position="157"/>
        <end position="224"/>
    </location>
</feature>
<dbReference type="PANTHER" id="PTHR34606:SF4">
    <property type="entry name" value="OUTER MEMBRANE LIPOPROTEIN DOLP"/>
    <property type="match status" value="1"/>
</dbReference>
<proteinExistence type="predicted"/>
<feature type="transmembrane region" description="Helical" evidence="1">
    <location>
        <begin position="6"/>
        <end position="26"/>
    </location>
</feature>
<keyword evidence="1" id="KW-1133">Transmembrane helix</keyword>
<evidence type="ECO:0000313" key="4">
    <source>
        <dbReference type="Proteomes" id="UP000183454"/>
    </source>
</evidence>
<dbReference type="Pfam" id="PF04972">
    <property type="entry name" value="BON"/>
    <property type="match status" value="2"/>
</dbReference>